<proteinExistence type="predicted"/>
<protein>
    <recommendedName>
        <fullName evidence="4">Protein ImuA</fullName>
    </recommendedName>
</protein>
<evidence type="ECO:0000256" key="1">
    <source>
        <dbReference type="SAM" id="MobiDB-lite"/>
    </source>
</evidence>
<reference evidence="2" key="1">
    <citation type="submission" date="2020-12" db="EMBL/GenBank/DDBJ databases">
        <title>Leucobacter sp. CAS1, isolated from Chromium sludge.</title>
        <authorList>
            <person name="Xu Z."/>
        </authorList>
    </citation>
    <scope>NUCLEOTIDE SEQUENCE</scope>
    <source>
        <strain evidence="2">CSA1</strain>
    </source>
</reference>
<accession>A0A934QBZ9</accession>
<dbReference type="RefSeq" id="WP_200116506.1">
    <property type="nucleotide sequence ID" value="NZ_JAEHOH010000027.1"/>
</dbReference>
<evidence type="ECO:0000313" key="3">
    <source>
        <dbReference type="Proteomes" id="UP000608530"/>
    </source>
</evidence>
<gene>
    <name evidence="2" type="ORF">JD276_15170</name>
</gene>
<sequence>MTASATVRTLQRRIAEMQPLQLDDRALPTASELRGLLPAGALRTGASYSVQGSALLALSLLSEASSSGAWCGIVGFPGFGAEAAAGVGIALDRCVLIPDPGRHALAIAGTLSETLTVVLLRAPRTAGHGEIQRVAARLRDHGSALVVMGDWPRPESALRVTGIRWSGLGKGHGRLEAQELTVQTRDRRGVRRHTVRFDSGRLSPSPQSAPVPFLHPVARAAGSGRPPTGSGGSSPARRADVDTAAGALG</sequence>
<dbReference type="EMBL" id="JAEHOH010000027">
    <property type="protein sequence ID" value="MBK0420369.1"/>
    <property type="molecule type" value="Genomic_DNA"/>
</dbReference>
<name>A0A934QBZ9_9MICO</name>
<keyword evidence="3" id="KW-1185">Reference proteome</keyword>
<feature type="region of interest" description="Disordered" evidence="1">
    <location>
        <begin position="198"/>
        <end position="249"/>
    </location>
</feature>
<feature type="compositionally biased region" description="Low complexity" evidence="1">
    <location>
        <begin position="220"/>
        <end position="236"/>
    </location>
</feature>
<comment type="caution">
    <text evidence="2">The sequence shown here is derived from an EMBL/GenBank/DDBJ whole genome shotgun (WGS) entry which is preliminary data.</text>
</comment>
<dbReference type="Proteomes" id="UP000608530">
    <property type="component" value="Unassembled WGS sequence"/>
</dbReference>
<dbReference type="AlphaFoldDB" id="A0A934QBZ9"/>
<evidence type="ECO:0008006" key="4">
    <source>
        <dbReference type="Google" id="ProtNLM"/>
    </source>
</evidence>
<organism evidence="2 3">
    <name type="scientific">Leucobacter chromiisoli</name>
    <dbReference type="NCBI Taxonomy" id="2796471"/>
    <lineage>
        <taxon>Bacteria</taxon>
        <taxon>Bacillati</taxon>
        <taxon>Actinomycetota</taxon>
        <taxon>Actinomycetes</taxon>
        <taxon>Micrococcales</taxon>
        <taxon>Microbacteriaceae</taxon>
        <taxon>Leucobacter</taxon>
    </lineage>
</organism>
<evidence type="ECO:0000313" key="2">
    <source>
        <dbReference type="EMBL" id="MBK0420369.1"/>
    </source>
</evidence>